<dbReference type="InterPro" id="IPR050270">
    <property type="entry name" value="DegV_domain_contain"/>
</dbReference>
<dbReference type="InterPro" id="IPR003797">
    <property type="entry name" value="DegV"/>
</dbReference>
<dbReference type="GO" id="GO:0008289">
    <property type="term" value="F:lipid binding"/>
    <property type="evidence" value="ECO:0007669"/>
    <property type="project" value="UniProtKB-KW"/>
</dbReference>
<dbReference type="STRING" id="29563.SAMN02983006_00066"/>
<dbReference type="PANTHER" id="PTHR33434">
    <property type="entry name" value="DEGV DOMAIN-CONTAINING PROTEIN DR_1986-RELATED"/>
    <property type="match status" value="1"/>
</dbReference>
<dbReference type="Pfam" id="PF02645">
    <property type="entry name" value="DegV"/>
    <property type="match status" value="1"/>
</dbReference>
<dbReference type="AlphaFoldDB" id="A0A1I4EQA5"/>
<dbReference type="Proteomes" id="UP000199006">
    <property type="component" value="Unassembled WGS sequence"/>
</dbReference>
<keyword evidence="3" id="KW-1185">Reference proteome</keyword>
<accession>A0A1I4EQA5</accession>
<keyword evidence="1" id="KW-0446">Lipid-binding</keyword>
<sequence length="87" mass="9918">MKPVFILVFLRKCQVLIKLVDHLFMLDNLKALQKGGRISKTKYLLGNVLQIKPVLDVEAGKIEVIEKIPGSKKAINIMTELFKEKKL</sequence>
<dbReference type="InterPro" id="IPR043168">
    <property type="entry name" value="DegV_C"/>
</dbReference>
<dbReference type="OrthoDB" id="9780216at2"/>
<dbReference type="EMBL" id="FOTI01000001">
    <property type="protein sequence ID" value="SFL07260.1"/>
    <property type="molecule type" value="Genomic_DNA"/>
</dbReference>
<dbReference type="Gene3D" id="3.30.1180.10">
    <property type="match status" value="1"/>
</dbReference>
<dbReference type="RefSeq" id="WP_089857911.1">
    <property type="nucleotide sequence ID" value="NZ_FOTI01000001.1"/>
</dbReference>
<reference evidence="2 3" key="1">
    <citation type="submission" date="2016-10" db="EMBL/GenBank/DDBJ databases">
        <authorList>
            <person name="de Groot N.N."/>
        </authorList>
    </citation>
    <scope>NUCLEOTIDE SEQUENCE [LARGE SCALE GENOMIC DNA]</scope>
    <source>
        <strain evidence="2 3">ATCC 51327</strain>
    </source>
</reference>
<evidence type="ECO:0000313" key="3">
    <source>
        <dbReference type="Proteomes" id="UP000199006"/>
    </source>
</evidence>
<gene>
    <name evidence="2" type="ORF">SAMN02983006_00066</name>
</gene>
<proteinExistence type="predicted"/>
<evidence type="ECO:0000256" key="1">
    <source>
        <dbReference type="ARBA" id="ARBA00023121"/>
    </source>
</evidence>
<dbReference type="PANTHER" id="PTHR33434:SF2">
    <property type="entry name" value="FATTY ACID-BINDING PROTEIN TM_1468"/>
    <property type="match status" value="1"/>
</dbReference>
<organism evidence="2 3">
    <name type="scientific">Halanaerobium salsuginis</name>
    <dbReference type="NCBI Taxonomy" id="29563"/>
    <lineage>
        <taxon>Bacteria</taxon>
        <taxon>Bacillati</taxon>
        <taxon>Bacillota</taxon>
        <taxon>Clostridia</taxon>
        <taxon>Halanaerobiales</taxon>
        <taxon>Halanaerobiaceae</taxon>
        <taxon>Halanaerobium</taxon>
    </lineage>
</organism>
<dbReference type="PROSITE" id="PS51482">
    <property type="entry name" value="DEGV"/>
    <property type="match status" value="1"/>
</dbReference>
<name>A0A1I4EQA5_9FIRM</name>
<protein>
    <submittedName>
        <fullName evidence="2">Uncharacterized protein, DegV family COG1307</fullName>
    </submittedName>
</protein>
<evidence type="ECO:0000313" key="2">
    <source>
        <dbReference type="EMBL" id="SFL07260.1"/>
    </source>
</evidence>
<dbReference type="SUPFAM" id="SSF82549">
    <property type="entry name" value="DAK1/DegV-like"/>
    <property type="match status" value="1"/>
</dbReference>